<evidence type="ECO:0000256" key="3">
    <source>
        <dbReference type="ARBA" id="ARBA00022723"/>
    </source>
</evidence>
<dbReference type="GO" id="GO:0000166">
    <property type="term" value="F:nucleotide binding"/>
    <property type="evidence" value="ECO:0007669"/>
    <property type="project" value="UniProtKB-KW"/>
</dbReference>
<feature type="binding site" evidence="10">
    <location>
        <begin position="153"/>
        <end position="156"/>
    </location>
    <ligand>
        <name>substrate</name>
    </ligand>
</feature>
<evidence type="ECO:0000313" key="12">
    <source>
        <dbReference type="EMBL" id="SFI16362.1"/>
    </source>
</evidence>
<evidence type="ECO:0000313" key="13">
    <source>
        <dbReference type="Proteomes" id="UP000183639"/>
    </source>
</evidence>
<dbReference type="NCBIfam" id="TIGR00042">
    <property type="entry name" value="RdgB/HAM1 family non-canonical purine NTP pyrophosphatase"/>
    <property type="match status" value="1"/>
</dbReference>
<dbReference type="GO" id="GO:0017111">
    <property type="term" value="F:ribonucleoside triphosphate phosphatase activity"/>
    <property type="evidence" value="ECO:0007669"/>
    <property type="project" value="InterPro"/>
</dbReference>
<dbReference type="GO" id="GO:0035870">
    <property type="term" value="F:dITP diphosphatase activity"/>
    <property type="evidence" value="ECO:0007669"/>
    <property type="project" value="UniProtKB-UniRule"/>
</dbReference>
<organism evidence="12 13">
    <name type="scientific">Selenomonas ruminantium</name>
    <dbReference type="NCBI Taxonomy" id="971"/>
    <lineage>
        <taxon>Bacteria</taxon>
        <taxon>Bacillati</taxon>
        <taxon>Bacillota</taxon>
        <taxon>Negativicutes</taxon>
        <taxon>Selenomonadales</taxon>
        <taxon>Selenomonadaceae</taxon>
        <taxon>Selenomonas</taxon>
    </lineage>
</organism>
<dbReference type="GO" id="GO:0009117">
    <property type="term" value="P:nucleotide metabolic process"/>
    <property type="evidence" value="ECO:0007669"/>
    <property type="project" value="UniProtKB-KW"/>
</dbReference>
<sequence>MQKIVIATKNPGKVREMAAALSALPFDVVSLAEFGELPDAIEDGKTFAENALIKAAYYQQQTGCACIADDSGLEIAVLDGAPGIHSARFAGFHADDATNNAKMVEELQRAGVSESAADYRCAIAFVDEDGAVLTAEGRCDGQIKLTPRGTNGFGYDPYFYPQEYPGRTMAELTLAEKQQISHRGKALKVLAQKLEAGQE</sequence>
<dbReference type="OrthoDB" id="9807456at2"/>
<dbReference type="GO" id="GO:0036220">
    <property type="term" value="F:ITP diphosphatase activity"/>
    <property type="evidence" value="ECO:0007669"/>
    <property type="project" value="UniProtKB-UniRule"/>
</dbReference>
<dbReference type="CDD" id="cd00515">
    <property type="entry name" value="HAM1"/>
    <property type="match status" value="1"/>
</dbReference>
<dbReference type="AlphaFoldDB" id="A0A1I3FZ84"/>
<dbReference type="Pfam" id="PF01725">
    <property type="entry name" value="Ham1p_like"/>
    <property type="match status" value="1"/>
</dbReference>
<evidence type="ECO:0000256" key="7">
    <source>
        <dbReference type="ARBA" id="ARBA00023080"/>
    </source>
</evidence>
<evidence type="ECO:0000256" key="5">
    <source>
        <dbReference type="ARBA" id="ARBA00022801"/>
    </source>
</evidence>
<feature type="active site" description="Proton acceptor" evidence="10">
    <location>
        <position position="70"/>
    </location>
</feature>
<dbReference type="FunFam" id="3.90.950.10:FF:000001">
    <property type="entry name" value="dITP/XTP pyrophosphatase"/>
    <property type="match status" value="1"/>
</dbReference>
<dbReference type="SUPFAM" id="SSF52972">
    <property type="entry name" value="ITPase-like"/>
    <property type="match status" value="1"/>
</dbReference>
<dbReference type="InterPro" id="IPR029001">
    <property type="entry name" value="ITPase-like_fam"/>
</dbReference>
<evidence type="ECO:0000256" key="1">
    <source>
        <dbReference type="ARBA" id="ARBA00008023"/>
    </source>
</evidence>
<dbReference type="GO" id="GO:0046872">
    <property type="term" value="F:metal ion binding"/>
    <property type="evidence" value="ECO:0007669"/>
    <property type="project" value="UniProtKB-KW"/>
</dbReference>
<evidence type="ECO:0000256" key="10">
    <source>
        <dbReference type="HAMAP-Rule" id="MF_01405"/>
    </source>
</evidence>
<dbReference type="GO" id="GO:0005829">
    <property type="term" value="C:cytosol"/>
    <property type="evidence" value="ECO:0007669"/>
    <property type="project" value="TreeGrafter"/>
</dbReference>
<feature type="binding site" evidence="10">
    <location>
        <begin position="8"/>
        <end position="13"/>
    </location>
    <ligand>
        <name>substrate</name>
    </ligand>
</feature>
<dbReference type="InterPro" id="IPR020922">
    <property type="entry name" value="dITP/XTP_pyrophosphatase"/>
</dbReference>
<comment type="cofactor">
    <cofactor evidence="10">
        <name>Mg(2+)</name>
        <dbReference type="ChEBI" id="CHEBI:18420"/>
    </cofactor>
    <text evidence="10">Binds 1 Mg(2+) ion per subunit.</text>
</comment>
<keyword evidence="4 10" id="KW-0547">Nucleotide-binding</keyword>
<keyword evidence="5 10" id="KW-0378">Hydrolase</keyword>
<dbReference type="GO" id="GO:0036222">
    <property type="term" value="F:XTP diphosphatase activity"/>
    <property type="evidence" value="ECO:0007669"/>
    <property type="project" value="UniProtKB-UniRule"/>
</dbReference>
<evidence type="ECO:0000256" key="4">
    <source>
        <dbReference type="ARBA" id="ARBA00022741"/>
    </source>
</evidence>
<feature type="binding site" evidence="10">
    <location>
        <begin position="182"/>
        <end position="183"/>
    </location>
    <ligand>
        <name>substrate</name>
    </ligand>
</feature>
<accession>A0A1I3FZ84</accession>
<name>A0A1I3FZ84_SELRU</name>
<comment type="similarity">
    <text evidence="1 10 11">Belongs to the HAM1 NTPase family.</text>
</comment>
<dbReference type="GO" id="GO:0009146">
    <property type="term" value="P:purine nucleoside triphosphate catabolic process"/>
    <property type="evidence" value="ECO:0007669"/>
    <property type="project" value="UniProtKB-UniRule"/>
</dbReference>
<protein>
    <recommendedName>
        <fullName evidence="10">dITP/XTP pyrophosphatase</fullName>
        <ecNumber evidence="10">3.6.1.66</ecNumber>
    </recommendedName>
    <alternativeName>
        <fullName evidence="10">Non-canonical purine NTP pyrophosphatase</fullName>
    </alternativeName>
    <alternativeName>
        <fullName evidence="10">Non-standard purine NTP pyrophosphatase</fullName>
    </alternativeName>
    <alternativeName>
        <fullName evidence="10">Nucleoside-triphosphate diphosphatase</fullName>
    </alternativeName>
    <alternativeName>
        <fullName evidence="10">Nucleoside-triphosphate pyrophosphatase</fullName>
        <shortName evidence="10">NTPase</shortName>
    </alternativeName>
</protein>
<dbReference type="Gene3D" id="3.90.950.10">
    <property type="match status" value="1"/>
</dbReference>
<gene>
    <name evidence="12" type="ORF">SAMN04487861_11842</name>
</gene>
<comment type="caution">
    <text evidence="10">Lacks conserved residue(s) required for the propagation of feature annotation.</text>
</comment>
<comment type="function">
    <text evidence="10">Pyrophosphatase that catalyzes the hydrolysis of nucleoside triphosphates to their monophosphate derivatives, with a high preference for the non-canonical purine nucleotides XTP (xanthosine triphosphate), dITP (deoxyinosine triphosphate) and ITP. Seems to function as a house-cleaning enzyme that removes non-canonical purine nucleotides from the nucleotide pool, thus preventing their incorporation into DNA/RNA and avoiding chromosomal lesions.</text>
</comment>
<feature type="binding site" evidence="10">
    <location>
        <position position="70"/>
    </location>
    <ligand>
        <name>Mg(2+)</name>
        <dbReference type="ChEBI" id="CHEBI:18420"/>
    </ligand>
</feature>
<evidence type="ECO:0000256" key="8">
    <source>
        <dbReference type="ARBA" id="ARBA00051875"/>
    </source>
</evidence>
<feature type="binding site" evidence="10">
    <location>
        <position position="71"/>
    </location>
    <ligand>
        <name>substrate</name>
    </ligand>
</feature>
<comment type="catalytic activity">
    <reaction evidence="10">
        <text>ITP + H2O = IMP + diphosphate + H(+)</text>
        <dbReference type="Rhea" id="RHEA:29399"/>
        <dbReference type="ChEBI" id="CHEBI:15377"/>
        <dbReference type="ChEBI" id="CHEBI:15378"/>
        <dbReference type="ChEBI" id="CHEBI:33019"/>
        <dbReference type="ChEBI" id="CHEBI:58053"/>
        <dbReference type="ChEBI" id="CHEBI:61402"/>
        <dbReference type="EC" id="3.6.1.66"/>
    </reaction>
</comment>
<dbReference type="Proteomes" id="UP000183639">
    <property type="component" value="Unassembled WGS sequence"/>
</dbReference>
<dbReference type="EMBL" id="FOQK01000018">
    <property type="protein sequence ID" value="SFI16362.1"/>
    <property type="molecule type" value="Genomic_DNA"/>
</dbReference>
<dbReference type="PANTHER" id="PTHR11067:SF9">
    <property type="entry name" value="INOSINE TRIPHOSPHATE PYROPHOSPHATASE"/>
    <property type="match status" value="1"/>
</dbReference>
<comment type="catalytic activity">
    <reaction evidence="8 10">
        <text>dITP + H2O = dIMP + diphosphate + H(+)</text>
        <dbReference type="Rhea" id="RHEA:28342"/>
        <dbReference type="ChEBI" id="CHEBI:15377"/>
        <dbReference type="ChEBI" id="CHEBI:15378"/>
        <dbReference type="ChEBI" id="CHEBI:33019"/>
        <dbReference type="ChEBI" id="CHEBI:61194"/>
        <dbReference type="ChEBI" id="CHEBI:61382"/>
        <dbReference type="EC" id="3.6.1.66"/>
    </reaction>
</comment>
<dbReference type="InterPro" id="IPR002637">
    <property type="entry name" value="RdgB/HAM1"/>
</dbReference>
<proteinExistence type="inferred from homology"/>
<evidence type="ECO:0000256" key="6">
    <source>
        <dbReference type="ARBA" id="ARBA00022842"/>
    </source>
</evidence>
<reference evidence="12 13" key="1">
    <citation type="submission" date="2016-10" db="EMBL/GenBank/DDBJ databases">
        <authorList>
            <person name="de Groot N.N."/>
        </authorList>
    </citation>
    <scope>NUCLEOTIDE SEQUENCE [LARGE SCALE GENOMIC DNA]</scope>
    <source>
        <strain evidence="12 13">Z108</strain>
    </source>
</reference>
<keyword evidence="3 10" id="KW-0479">Metal-binding</keyword>
<keyword evidence="6 10" id="KW-0460">Magnesium</keyword>
<dbReference type="PANTHER" id="PTHR11067">
    <property type="entry name" value="INOSINE TRIPHOSPHATE PYROPHOSPHATASE/HAM1 PROTEIN"/>
    <property type="match status" value="1"/>
</dbReference>
<evidence type="ECO:0000256" key="2">
    <source>
        <dbReference type="ARBA" id="ARBA00011738"/>
    </source>
</evidence>
<keyword evidence="7 10" id="KW-0546">Nucleotide metabolism</keyword>
<feature type="binding site" evidence="10">
    <location>
        <position position="177"/>
    </location>
    <ligand>
        <name>substrate</name>
    </ligand>
</feature>
<comment type="subunit">
    <text evidence="2 10">Homodimer.</text>
</comment>
<evidence type="ECO:0000256" key="11">
    <source>
        <dbReference type="RuleBase" id="RU003781"/>
    </source>
</evidence>
<evidence type="ECO:0000256" key="9">
    <source>
        <dbReference type="ARBA" id="ARBA00052017"/>
    </source>
</evidence>
<dbReference type="HAMAP" id="MF_01405">
    <property type="entry name" value="Non_canon_purine_NTPase"/>
    <property type="match status" value="1"/>
</dbReference>
<dbReference type="RefSeq" id="WP_075444606.1">
    <property type="nucleotide sequence ID" value="NZ_FOQK01000018.1"/>
</dbReference>
<dbReference type="EC" id="3.6.1.66" evidence="10"/>
<comment type="catalytic activity">
    <reaction evidence="9 10">
        <text>XTP + H2O = XMP + diphosphate + H(+)</text>
        <dbReference type="Rhea" id="RHEA:28610"/>
        <dbReference type="ChEBI" id="CHEBI:15377"/>
        <dbReference type="ChEBI" id="CHEBI:15378"/>
        <dbReference type="ChEBI" id="CHEBI:33019"/>
        <dbReference type="ChEBI" id="CHEBI:57464"/>
        <dbReference type="ChEBI" id="CHEBI:61314"/>
        <dbReference type="EC" id="3.6.1.66"/>
    </reaction>
</comment>